<keyword evidence="5 10" id="KW-0297">G-protein coupled receptor</keyword>
<dbReference type="AlphaFoldDB" id="A0A8C5LET1"/>
<feature type="transmembrane region" description="Helical" evidence="11">
    <location>
        <begin position="47"/>
        <end position="68"/>
    </location>
</feature>
<dbReference type="PRINTS" id="PR00237">
    <property type="entry name" value="GPCRRHODOPSN"/>
</dbReference>
<dbReference type="InterPro" id="IPR005393">
    <property type="entry name" value="Chemokine_XCR1"/>
</dbReference>
<evidence type="ECO:0000313" key="13">
    <source>
        <dbReference type="Ensembl" id="ENSJJAP00000023020.1"/>
    </source>
</evidence>
<dbReference type="PROSITE" id="PS00237">
    <property type="entry name" value="G_PROTEIN_RECEP_F1_1"/>
    <property type="match status" value="1"/>
</dbReference>
<evidence type="ECO:0000256" key="3">
    <source>
        <dbReference type="ARBA" id="ARBA00022692"/>
    </source>
</evidence>
<feature type="transmembrane region" description="Helical" evidence="11">
    <location>
        <begin position="80"/>
        <end position="99"/>
    </location>
</feature>
<dbReference type="Ensembl" id="ENSJJAT00000029591.1">
    <property type="protein sequence ID" value="ENSJJAP00000023020.1"/>
    <property type="gene ID" value="ENSJJAG00000022911.1"/>
</dbReference>
<feature type="transmembrane region" description="Helical" evidence="11">
    <location>
        <begin position="158"/>
        <end position="178"/>
    </location>
</feature>
<dbReference type="GO" id="GO:0016493">
    <property type="term" value="F:C-C chemokine receptor activity"/>
    <property type="evidence" value="ECO:0007669"/>
    <property type="project" value="TreeGrafter"/>
</dbReference>
<gene>
    <name evidence="13" type="primary">Xcr1</name>
</gene>
<evidence type="ECO:0000256" key="2">
    <source>
        <dbReference type="ARBA" id="ARBA00022475"/>
    </source>
</evidence>
<proteinExistence type="inferred from homology"/>
<dbReference type="PROSITE" id="PS50262">
    <property type="entry name" value="G_PROTEIN_RECEP_F1_2"/>
    <property type="match status" value="1"/>
</dbReference>
<dbReference type="GO" id="GO:0060326">
    <property type="term" value="P:cell chemotaxis"/>
    <property type="evidence" value="ECO:0007669"/>
    <property type="project" value="TreeGrafter"/>
</dbReference>
<dbReference type="GO" id="GO:0009897">
    <property type="term" value="C:external side of plasma membrane"/>
    <property type="evidence" value="ECO:0007669"/>
    <property type="project" value="TreeGrafter"/>
</dbReference>
<comment type="subcellular location">
    <subcellularLocation>
        <location evidence="1">Cell membrane</location>
        <topology evidence="1">Multi-pass membrane protein</topology>
    </subcellularLocation>
</comment>
<name>A0A8C5LET1_JACJA</name>
<dbReference type="Gene3D" id="1.20.1070.10">
    <property type="entry name" value="Rhodopsin 7-helix transmembrane proteins"/>
    <property type="match status" value="1"/>
</dbReference>
<reference evidence="13" key="1">
    <citation type="submission" date="2025-08" db="UniProtKB">
        <authorList>
            <consortium name="Ensembl"/>
        </authorList>
    </citation>
    <scope>IDENTIFICATION</scope>
</reference>
<keyword evidence="9 10" id="KW-0807">Transducer</keyword>
<keyword evidence="8 10" id="KW-0675">Receptor</keyword>
<feature type="transmembrane region" description="Helical" evidence="11">
    <location>
        <begin position="119"/>
        <end position="137"/>
    </location>
</feature>
<evidence type="ECO:0000256" key="9">
    <source>
        <dbReference type="ARBA" id="ARBA00023224"/>
    </source>
</evidence>
<dbReference type="InterPro" id="IPR017452">
    <property type="entry name" value="GPCR_Rhodpsn_7TM"/>
</dbReference>
<reference evidence="13" key="2">
    <citation type="submission" date="2025-09" db="UniProtKB">
        <authorList>
            <consortium name="Ensembl"/>
        </authorList>
    </citation>
    <scope>IDENTIFICATION</scope>
</reference>
<dbReference type="OMA" id="RSHTKNR"/>
<dbReference type="GO" id="GO:0051209">
    <property type="term" value="P:release of sequestered calcium ion into cytosol"/>
    <property type="evidence" value="ECO:0007669"/>
    <property type="project" value="Ensembl"/>
</dbReference>
<dbReference type="GO" id="GO:0019722">
    <property type="term" value="P:calcium-mediated signaling"/>
    <property type="evidence" value="ECO:0007669"/>
    <property type="project" value="TreeGrafter"/>
</dbReference>
<dbReference type="PANTHER" id="PTHR10489:SF730">
    <property type="entry name" value="CHEMOKINE XC RECEPTOR 1"/>
    <property type="match status" value="1"/>
</dbReference>
<evidence type="ECO:0000313" key="14">
    <source>
        <dbReference type="Proteomes" id="UP000694385"/>
    </source>
</evidence>
<dbReference type="GeneTree" id="ENSGT01110000267168"/>
<dbReference type="GO" id="GO:0007204">
    <property type="term" value="P:positive regulation of cytosolic calcium ion concentration"/>
    <property type="evidence" value="ECO:0007669"/>
    <property type="project" value="TreeGrafter"/>
</dbReference>
<organism evidence="13 14">
    <name type="scientific">Jaculus jaculus</name>
    <name type="common">Lesser Egyptian jerboa</name>
    <dbReference type="NCBI Taxonomy" id="51337"/>
    <lineage>
        <taxon>Eukaryota</taxon>
        <taxon>Metazoa</taxon>
        <taxon>Chordata</taxon>
        <taxon>Craniata</taxon>
        <taxon>Vertebrata</taxon>
        <taxon>Euteleostomi</taxon>
        <taxon>Mammalia</taxon>
        <taxon>Eutheria</taxon>
        <taxon>Euarchontoglires</taxon>
        <taxon>Glires</taxon>
        <taxon>Rodentia</taxon>
        <taxon>Myomorpha</taxon>
        <taxon>Dipodoidea</taxon>
        <taxon>Dipodidae</taxon>
        <taxon>Dipodinae</taxon>
        <taxon>Jaculus</taxon>
    </lineage>
</organism>
<dbReference type="PANTHER" id="PTHR10489">
    <property type="entry name" value="CELL ADHESION MOLECULE"/>
    <property type="match status" value="1"/>
</dbReference>
<dbReference type="SUPFAM" id="SSF81321">
    <property type="entry name" value="Family A G protein-coupled receptor-like"/>
    <property type="match status" value="1"/>
</dbReference>
<keyword evidence="6 11" id="KW-0472">Membrane</keyword>
<evidence type="ECO:0000256" key="10">
    <source>
        <dbReference type="RuleBase" id="RU000688"/>
    </source>
</evidence>
<dbReference type="GO" id="GO:0019957">
    <property type="term" value="F:C-C chemokine binding"/>
    <property type="evidence" value="ECO:0007669"/>
    <property type="project" value="TreeGrafter"/>
</dbReference>
<feature type="transmembrane region" description="Helical" evidence="11">
    <location>
        <begin position="198"/>
        <end position="217"/>
    </location>
</feature>
<feature type="transmembrane region" description="Helical" evidence="11">
    <location>
        <begin position="237"/>
        <end position="258"/>
    </location>
</feature>
<keyword evidence="4 11" id="KW-1133">Transmembrane helix</keyword>
<accession>A0A8C5LET1</accession>
<evidence type="ECO:0000256" key="7">
    <source>
        <dbReference type="ARBA" id="ARBA00023157"/>
    </source>
</evidence>
<dbReference type="InterPro" id="IPR050119">
    <property type="entry name" value="CCR1-9-like"/>
</dbReference>
<evidence type="ECO:0000256" key="5">
    <source>
        <dbReference type="ARBA" id="ARBA00023040"/>
    </source>
</evidence>
<evidence type="ECO:0000256" key="1">
    <source>
        <dbReference type="ARBA" id="ARBA00004651"/>
    </source>
</evidence>
<evidence type="ECO:0000256" key="4">
    <source>
        <dbReference type="ARBA" id="ARBA00022989"/>
    </source>
</evidence>
<dbReference type="FunFam" id="1.20.1070.10:FF:000130">
    <property type="entry name" value="Chemokine (C-C motif) receptor 2"/>
    <property type="match status" value="1"/>
</dbReference>
<sequence length="344" mass="39459">KSDTLNIPAIWDMESSSMESPTTYDYDYQSLLCESQTVLYATFSITILYSLVLLLSLVGNSLVLWVLVKYENLESLTNIFILNLCLSDLMFSCLLPVWVSAQHWGWLLGDFLCKLLSMIFSISLYSSVFFLTIMTIHRYLSVVSPLSTLGIYSLRCRVLVITAVWAASILSSIPDAIFHKVIHSNCVYSELQGFLASVYQHNIFFLLSMGIILFCYLHILRTLFHSRSRRRHRTVRLIFTLVAAYFLSWAPYNLILFLQTLLKTRVIQSCAFSQQLEVAMLICRKLAFSHCCFNPVLYVFVGVKFRRHLKSLLQQAWLYRPQTPSPALAPHPPGAFAYEGPSFY</sequence>
<comment type="similarity">
    <text evidence="10">Belongs to the G-protein coupled receptor 1 family.</text>
</comment>
<evidence type="ECO:0000256" key="6">
    <source>
        <dbReference type="ARBA" id="ARBA00023136"/>
    </source>
</evidence>
<dbReference type="Proteomes" id="UP000694385">
    <property type="component" value="Unassembled WGS sequence"/>
</dbReference>
<evidence type="ECO:0000259" key="12">
    <source>
        <dbReference type="PROSITE" id="PS50262"/>
    </source>
</evidence>
<evidence type="ECO:0000256" key="11">
    <source>
        <dbReference type="SAM" id="Phobius"/>
    </source>
</evidence>
<protein>
    <submittedName>
        <fullName evidence="13">Chemokine (C motif) receptor 1</fullName>
    </submittedName>
</protein>
<keyword evidence="14" id="KW-1185">Reference proteome</keyword>
<dbReference type="GO" id="GO:0006955">
    <property type="term" value="P:immune response"/>
    <property type="evidence" value="ECO:0007669"/>
    <property type="project" value="TreeGrafter"/>
</dbReference>
<keyword evidence="2" id="KW-1003">Cell membrane</keyword>
<keyword evidence="3 10" id="KW-0812">Transmembrane</keyword>
<dbReference type="PRINTS" id="PR01568">
    <property type="entry name" value="LYMPHOTACTNR"/>
</dbReference>
<dbReference type="InterPro" id="IPR000276">
    <property type="entry name" value="GPCR_Rhodpsn"/>
</dbReference>
<keyword evidence="7" id="KW-1015">Disulfide bond</keyword>
<dbReference type="Pfam" id="PF00001">
    <property type="entry name" value="7tm_1"/>
    <property type="match status" value="1"/>
</dbReference>
<evidence type="ECO:0000256" key="8">
    <source>
        <dbReference type="ARBA" id="ARBA00023170"/>
    </source>
</evidence>
<feature type="domain" description="G-protein coupled receptors family 1 profile" evidence="12">
    <location>
        <begin position="59"/>
        <end position="298"/>
    </location>
</feature>